<dbReference type="EMBL" id="BNJF01000004">
    <property type="protein sequence ID" value="GHO48540.1"/>
    <property type="molecule type" value="Genomic_DNA"/>
</dbReference>
<evidence type="ECO:0000313" key="1">
    <source>
        <dbReference type="EMBL" id="GHO48540.1"/>
    </source>
</evidence>
<proteinExistence type="predicted"/>
<protein>
    <submittedName>
        <fullName evidence="1">Uncharacterized protein</fullName>
    </submittedName>
</protein>
<comment type="caution">
    <text evidence="1">The sequence shown here is derived from an EMBL/GenBank/DDBJ whole genome shotgun (WGS) entry which is preliminary data.</text>
</comment>
<dbReference type="AlphaFoldDB" id="A0A8J3I817"/>
<keyword evidence="2" id="KW-1185">Reference proteome</keyword>
<dbReference type="Proteomes" id="UP000612362">
    <property type="component" value="Unassembled WGS sequence"/>
</dbReference>
<name>A0A8J3I817_9CHLR</name>
<reference evidence="1" key="1">
    <citation type="submission" date="2020-10" db="EMBL/GenBank/DDBJ databases">
        <title>Taxonomic study of unclassified bacteria belonging to the class Ktedonobacteria.</title>
        <authorList>
            <person name="Yabe S."/>
            <person name="Wang C.M."/>
            <person name="Zheng Y."/>
            <person name="Sakai Y."/>
            <person name="Cavaletti L."/>
            <person name="Monciardini P."/>
            <person name="Donadio S."/>
        </authorList>
    </citation>
    <scope>NUCLEOTIDE SEQUENCE</scope>
    <source>
        <strain evidence="1">SOSP1-1</strain>
    </source>
</reference>
<organism evidence="1 2">
    <name type="scientific">Ktedonospora formicarum</name>
    <dbReference type="NCBI Taxonomy" id="2778364"/>
    <lineage>
        <taxon>Bacteria</taxon>
        <taxon>Bacillati</taxon>
        <taxon>Chloroflexota</taxon>
        <taxon>Ktedonobacteria</taxon>
        <taxon>Ktedonobacterales</taxon>
        <taxon>Ktedonobacteraceae</taxon>
        <taxon>Ktedonospora</taxon>
    </lineage>
</organism>
<gene>
    <name evidence="1" type="ORF">KSX_67030</name>
</gene>
<accession>A0A8J3I817</accession>
<dbReference type="RefSeq" id="WP_220197736.1">
    <property type="nucleotide sequence ID" value="NZ_BNJF01000004.1"/>
</dbReference>
<sequence length="100" mass="11707">MKKMTVNSRKYIVTLRRFDDVIDTPQYGVEYHGYFIDIQSQHATVTARRYDREDIVSIDKGVDPKNSTLVKDVRKVAKELFGIGKLMILTNDNYRPYHPL</sequence>
<evidence type="ECO:0000313" key="2">
    <source>
        <dbReference type="Proteomes" id="UP000612362"/>
    </source>
</evidence>